<dbReference type="InterPro" id="IPR013783">
    <property type="entry name" value="Ig-like_fold"/>
</dbReference>
<proteinExistence type="predicted"/>
<accession>G7YJR6</accession>
<protein>
    <submittedName>
        <fullName evidence="1">Uncharacterized protein</fullName>
    </submittedName>
</protein>
<evidence type="ECO:0000313" key="1">
    <source>
        <dbReference type="EMBL" id="GAA53199.1"/>
    </source>
</evidence>
<gene>
    <name evidence="1" type="ORF">CLF_109748</name>
</gene>
<dbReference type="InterPro" id="IPR036116">
    <property type="entry name" value="FN3_sf"/>
</dbReference>
<evidence type="ECO:0000313" key="2">
    <source>
        <dbReference type="Proteomes" id="UP000008909"/>
    </source>
</evidence>
<sequence length="339" mass="38718">MEGGGVYFVENTAVADVKSKDLFISVEMQFDSLGIQHLQERESFSSYYEAYFHTTLPKKPKAINWLRTNECCTTRDSFGIGCYCPVRPECEKVRPYRRCFIPYSQNTKASRKASAISSNIEDQTFMLYFFQRRRSLPNYFLAIALLKPVPNGMQVWWDDPVMPTAEFLLTWQKEGNNKVEGHKFVERTARSYVVKGLEDCQMYTFNLIAMDWKYRQFGAGRKSGMTDDHDVIIIIDSMTSVFNTDASLLYKADGTTRRPMWQEFICIQEDDQGPQPKPLAQKPKRKAVAFGGKCECIAVSTAQVATCPNSRPGGPGTVISPESDPHLRLMRFICIYQPT</sequence>
<keyword evidence="2" id="KW-1185">Reference proteome</keyword>
<dbReference type="Proteomes" id="UP000008909">
    <property type="component" value="Unassembled WGS sequence"/>
</dbReference>
<reference evidence="1" key="1">
    <citation type="journal article" date="2011" name="Genome Biol.">
        <title>The draft genome of the carcinogenic human liver fluke Clonorchis sinensis.</title>
        <authorList>
            <person name="Wang X."/>
            <person name="Chen W."/>
            <person name="Huang Y."/>
            <person name="Sun J."/>
            <person name="Men J."/>
            <person name="Liu H."/>
            <person name="Luo F."/>
            <person name="Guo L."/>
            <person name="Lv X."/>
            <person name="Deng C."/>
            <person name="Zhou C."/>
            <person name="Fan Y."/>
            <person name="Li X."/>
            <person name="Huang L."/>
            <person name="Hu Y."/>
            <person name="Liang C."/>
            <person name="Hu X."/>
            <person name="Xu J."/>
            <person name="Yu X."/>
        </authorList>
    </citation>
    <scope>NUCLEOTIDE SEQUENCE [LARGE SCALE GENOMIC DNA]</scope>
    <source>
        <strain evidence="1">Henan</strain>
    </source>
</reference>
<reference key="2">
    <citation type="submission" date="2011-10" db="EMBL/GenBank/DDBJ databases">
        <title>The genome and transcriptome sequence of Clonorchis sinensis provide insights into the carcinogenic liver fluke.</title>
        <authorList>
            <person name="Wang X."/>
            <person name="Huang Y."/>
            <person name="Chen W."/>
            <person name="Liu H."/>
            <person name="Guo L."/>
            <person name="Chen Y."/>
            <person name="Luo F."/>
            <person name="Zhou W."/>
            <person name="Sun J."/>
            <person name="Mao Q."/>
            <person name="Liang P."/>
            <person name="Zhou C."/>
            <person name="Tian Y."/>
            <person name="Men J."/>
            <person name="Lv X."/>
            <person name="Huang L."/>
            <person name="Zhou J."/>
            <person name="Hu Y."/>
            <person name="Li R."/>
            <person name="Zhang F."/>
            <person name="Lei H."/>
            <person name="Li X."/>
            <person name="Hu X."/>
            <person name="Liang C."/>
            <person name="Xu J."/>
            <person name="Wu Z."/>
            <person name="Yu X."/>
        </authorList>
    </citation>
    <scope>NUCLEOTIDE SEQUENCE</scope>
    <source>
        <strain>Henan</strain>
    </source>
</reference>
<name>G7YJR6_CLOSI</name>
<dbReference type="EMBL" id="DF143443">
    <property type="protein sequence ID" value="GAA53199.1"/>
    <property type="molecule type" value="Genomic_DNA"/>
</dbReference>
<dbReference type="Gene3D" id="2.60.40.10">
    <property type="entry name" value="Immunoglobulins"/>
    <property type="match status" value="1"/>
</dbReference>
<organism evidence="1 2">
    <name type="scientific">Clonorchis sinensis</name>
    <name type="common">Chinese liver fluke</name>
    <dbReference type="NCBI Taxonomy" id="79923"/>
    <lineage>
        <taxon>Eukaryota</taxon>
        <taxon>Metazoa</taxon>
        <taxon>Spiralia</taxon>
        <taxon>Lophotrochozoa</taxon>
        <taxon>Platyhelminthes</taxon>
        <taxon>Trematoda</taxon>
        <taxon>Digenea</taxon>
        <taxon>Opisthorchiida</taxon>
        <taxon>Opisthorchiata</taxon>
        <taxon>Opisthorchiidae</taxon>
        <taxon>Clonorchis</taxon>
    </lineage>
</organism>
<dbReference type="AlphaFoldDB" id="G7YJR6"/>
<dbReference type="SUPFAM" id="SSF49265">
    <property type="entry name" value="Fibronectin type III"/>
    <property type="match status" value="1"/>
</dbReference>